<dbReference type="Pfam" id="PF00082">
    <property type="entry name" value="Peptidase_S8"/>
    <property type="match status" value="1"/>
</dbReference>
<dbReference type="EMBL" id="JARAOO010000008">
    <property type="protein sequence ID" value="KAJ7960218.1"/>
    <property type="molecule type" value="Genomic_DNA"/>
</dbReference>
<evidence type="ECO:0000313" key="10">
    <source>
        <dbReference type="EMBL" id="KAJ7960218.1"/>
    </source>
</evidence>
<dbReference type="GO" id="GO:0005576">
    <property type="term" value="C:extracellular region"/>
    <property type="evidence" value="ECO:0007669"/>
    <property type="project" value="UniProtKB-SubCell"/>
</dbReference>
<keyword evidence="4" id="KW-0732">Signal</keyword>
<dbReference type="GO" id="GO:0006508">
    <property type="term" value="P:proteolysis"/>
    <property type="evidence" value="ECO:0007669"/>
    <property type="project" value="UniProtKB-KW"/>
</dbReference>
<keyword evidence="11" id="KW-1185">Reference proteome</keyword>
<dbReference type="PROSITE" id="PS51892">
    <property type="entry name" value="SUBTILASE"/>
    <property type="match status" value="1"/>
</dbReference>
<dbReference type="InterPro" id="IPR023828">
    <property type="entry name" value="Peptidase_S8_Ser-AS"/>
</dbReference>
<dbReference type="Gene3D" id="2.60.40.2310">
    <property type="match status" value="1"/>
</dbReference>
<evidence type="ECO:0000256" key="7">
    <source>
        <dbReference type="PROSITE-ProRule" id="PRU01240"/>
    </source>
</evidence>
<sequence length="281" mass="30759">MQLGTKSAPFMAAFSSKGPNTIHTGDPQVYFQPDITAPGVSVIAAYTEAEGPTNQEFDKRLVEFTSLTGTSMSCPHVSGTAGLLKTLYPTWSPAAIKSAIMTTSITHDNREEPLLNASYFRITPFSYGAGHVQPNSAMDPGLVYDLTFNDYLDFFCSLGYNETQISLFIESPYKCTKKISLTNLNYPSIRVPKLSGSITVKRILKNVGSLATYRAQVQKPTGTSVFVEPKILKFSKVDEEKSFNVTLQVKQANTAKNYVFGSLIWSDGKHNVKSPIVVKAA</sequence>
<evidence type="ECO:0000256" key="2">
    <source>
        <dbReference type="ARBA" id="ARBA00011073"/>
    </source>
</evidence>
<evidence type="ECO:0000256" key="6">
    <source>
        <dbReference type="ARBA" id="ARBA00022825"/>
    </source>
</evidence>
<dbReference type="InterPro" id="IPR036852">
    <property type="entry name" value="Peptidase_S8/S53_dom_sf"/>
</dbReference>
<evidence type="ECO:0000259" key="8">
    <source>
        <dbReference type="Pfam" id="PF00082"/>
    </source>
</evidence>
<dbReference type="GO" id="GO:0004252">
    <property type="term" value="F:serine-type endopeptidase activity"/>
    <property type="evidence" value="ECO:0007669"/>
    <property type="project" value="InterPro"/>
</dbReference>
<comment type="caution">
    <text evidence="10">The sequence shown here is derived from an EMBL/GenBank/DDBJ whole genome shotgun (WGS) entry which is preliminary data.</text>
</comment>
<protein>
    <submittedName>
        <fullName evidence="10">Subtilisin-like protease</fullName>
    </submittedName>
</protein>
<dbReference type="KEGG" id="qsa:O6P43_020694"/>
<evidence type="ECO:0000256" key="1">
    <source>
        <dbReference type="ARBA" id="ARBA00004613"/>
    </source>
</evidence>
<dbReference type="Proteomes" id="UP001163823">
    <property type="component" value="Chromosome 8"/>
</dbReference>
<evidence type="ECO:0000256" key="3">
    <source>
        <dbReference type="ARBA" id="ARBA00022670"/>
    </source>
</evidence>
<dbReference type="SUPFAM" id="SSF52743">
    <property type="entry name" value="Subtilisin-like"/>
    <property type="match status" value="1"/>
</dbReference>
<dbReference type="AlphaFoldDB" id="A0AAD7LLK3"/>
<evidence type="ECO:0000259" key="9">
    <source>
        <dbReference type="Pfam" id="PF17766"/>
    </source>
</evidence>
<name>A0AAD7LLK3_QUISA</name>
<dbReference type="InterPro" id="IPR000209">
    <property type="entry name" value="Peptidase_S8/S53_dom"/>
</dbReference>
<comment type="similarity">
    <text evidence="2 7">Belongs to the peptidase S8 family.</text>
</comment>
<proteinExistence type="inferred from homology"/>
<dbReference type="InterPro" id="IPR041469">
    <property type="entry name" value="Subtilisin-like_FN3"/>
</dbReference>
<dbReference type="Pfam" id="PF17766">
    <property type="entry name" value="fn3_6"/>
    <property type="match status" value="1"/>
</dbReference>
<gene>
    <name evidence="10" type="ORF">O6P43_020694</name>
</gene>
<dbReference type="Gene3D" id="3.40.50.200">
    <property type="entry name" value="Peptidase S8/S53 domain"/>
    <property type="match status" value="1"/>
</dbReference>
<accession>A0AAD7LLK3</accession>
<comment type="subcellular location">
    <subcellularLocation>
        <location evidence="1">Secreted</location>
    </subcellularLocation>
</comment>
<dbReference type="PROSITE" id="PS00138">
    <property type="entry name" value="SUBTILASE_SER"/>
    <property type="match status" value="1"/>
</dbReference>
<evidence type="ECO:0000313" key="11">
    <source>
        <dbReference type="Proteomes" id="UP001163823"/>
    </source>
</evidence>
<keyword evidence="5" id="KW-0378">Hydrolase</keyword>
<reference evidence="10" key="1">
    <citation type="journal article" date="2023" name="Science">
        <title>Elucidation of the pathway for biosynthesis of saponin adjuvants from the soapbark tree.</title>
        <authorList>
            <person name="Reed J."/>
            <person name="Orme A."/>
            <person name="El-Demerdash A."/>
            <person name="Owen C."/>
            <person name="Martin L.B.B."/>
            <person name="Misra R.C."/>
            <person name="Kikuchi S."/>
            <person name="Rejzek M."/>
            <person name="Martin A.C."/>
            <person name="Harkess A."/>
            <person name="Leebens-Mack J."/>
            <person name="Louveau T."/>
            <person name="Stephenson M.J."/>
            <person name="Osbourn A."/>
        </authorList>
    </citation>
    <scope>NUCLEOTIDE SEQUENCE</scope>
    <source>
        <strain evidence="10">S10</strain>
    </source>
</reference>
<dbReference type="InterPro" id="IPR045051">
    <property type="entry name" value="SBT"/>
</dbReference>
<feature type="domain" description="Subtilisin-like protease fibronectin type-III" evidence="9">
    <location>
        <begin position="183"/>
        <end position="278"/>
    </location>
</feature>
<keyword evidence="6" id="KW-0720">Serine protease</keyword>
<keyword evidence="3 10" id="KW-0645">Protease</keyword>
<dbReference type="PANTHER" id="PTHR10795">
    <property type="entry name" value="PROPROTEIN CONVERTASE SUBTILISIN/KEXIN"/>
    <property type="match status" value="1"/>
</dbReference>
<organism evidence="10 11">
    <name type="scientific">Quillaja saponaria</name>
    <name type="common">Soap bark tree</name>
    <dbReference type="NCBI Taxonomy" id="32244"/>
    <lineage>
        <taxon>Eukaryota</taxon>
        <taxon>Viridiplantae</taxon>
        <taxon>Streptophyta</taxon>
        <taxon>Embryophyta</taxon>
        <taxon>Tracheophyta</taxon>
        <taxon>Spermatophyta</taxon>
        <taxon>Magnoliopsida</taxon>
        <taxon>eudicotyledons</taxon>
        <taxon>Gunneridae</taxon>
        <taxon>Pentapetalae</taxon>
        <taxon>rosids</taxon>
        <taxon>fabids</taxon>
        <taxon>Fabales</taxon>
        <taxon>Quillajaceae</taxon>
        <taxon>Quillaja</taxon>
    </lineage>
</organism>
<feature type="domain" description="Peptidase S8/S53" evidence="8">
    <location>
        <begin position="9"/>
        <end position="111"/>
    </location>
</feature>
<evidence type="ECO:0000256" key="4">
    <source>
        <dbReference type="ARBA" id="ARBA00022729"/>
    </source>
</evidence>
<comment type="caution">
    <text evidence="7">Lacks conserved residue(s) required for the propagation of feature annotation.</text>
</comment>
<dbReference type="FunFam" id="2.60.40.2310:FF:000001">
    <property type="entry name" value="Subtilisin-like protease SBT1.5"/>
    <property type="match status" value="1"/>
</dbReference>
<evidence type="ECO:0000256" key="5">
    <source>
        <dbReference type="ARBA" id="ARBA00022801"/>
    </source>
</evidence>